<organism evidence="2 3">
    <name type="scientific">Parahaliea maris</name>
    <dbReference type="NCBI Taxonomy" id="2716870"/>
    <lineage>
        <taxon>Bacteria</taxon>
        <taxon>Pseudomonadati</taxon>
        <taxon>Pseudomonadota</taxon>
        <taxon>Gammaproteobacteria</taxon>
        <taxon>Cellvibrionales</taxon>
        <taxon>Halieaceae</taxon>
        <taxon>Parahaliea</taxon>
    </lineage>
</organism>
<evidence type="ECO:0000313" key="3">
    <source>
        <dbReference type="Proteomes" id="UP000321039"/>
    </source>
</evidence>
<evidence type="ECO:0000256" key="1">
    <source>
        <dbReference type="SAM" id="MobiDB-lite"/>
    </source>
</evidence>
<proteinExistence type="predicted"/>
<comment type="caution">
    <text evidence="2">The sequence shown here is derived from an EMBL/GenBank/DDBJ whole genome shotgun (WGS) entry which is preliminary data.</text>
</comment>
<gene>
    <name evidence="2" type="ORF">FV139_19955</name>
</gene>
<protein>
    <submittedName>
        <fullName evidence="2">Uncharacterized protein</fullName>
    </submittedName>
</protein>
<feature type="region of interest" description="Disordered" evidence="1">
    <location>
        <begin position="1"/>
        <end position="70"/>
    </location>
</feature>
<reference evidence="2 3" key="1">
    <citation type="submission" date="2019-08" db="EMBL/GenBank/DDBJ databases">
        <title>Parahaliea maris sp. nov., isolated from the surface seawater.</title>
        <authorList>
            <person name="Liu Y."/>
        </authorList>
    </citation>
    <scope>NUCLEOTIDE SEQUENCE [LARGE SCALE GENOMIC DNA]</scope>
    <source>
        <strain evidence="2 3">HSLHS9</strain>
    </source>
</reference>
<evidence type="ECO:0000313" key="2">
    <source>
        <dbReference type="EMBL" id="TXS89564.1"/>
    </source>
</evidence>
<dbReference type="AlphaFoldDB" id="A0A5C8ZP75"/>
<sequence>MSDKKSVFESHDLHHSIEENGEQKYTGPERRKDDRRKTQDRRTEVRFDPGKQDRRQKQGRRKGDKTPKFW</sequence>
<dbReference type="RefSeq" id="WP_148070256.1">
    <property type="nucleotide sequence ID" value="NZ_VRZA01000010.1"/>
</dbReference>
<feature type="compositionally biased region" description="Basic and acidic residues" evidence="1">
    <location>
        <begin position="1"/>
        <end position="56"/>
    </location>
</feature>
<name>A0A5C8ZP75_9GAMM</name>
<dbReference type="EMBL" id="VRZA01000010">
    <property type="protein sequence ID" value="TXS89564.1"/>
    <property type="molecule type" value="Genomic_DNA"/>
</dbReference>
<keyword evidence="3" id="KW-1185">Reference proteome</keyword>
<accession>A0A5C8ZP75</accession>
<dbReference type="Proteomes" id="UP000321039">
    <property type="component" value="Unassembled WGS sequence"/>
</dbReference>